<protein>
    <submittedName>
        <fullName evidence="2">Uncharacterized protein</fullName>
    </submittedName>
</protein>
<feature type="compositionally biased region" description="Polar residues" evidence="1">
    <location>
        <begin position="56"/>
        <end position="67"/>
    </location>
</feature>
<dbReference type="EMBL" id="KE346350">
    <property type="protein sequence ID" value="EXC34491.1"/>
    <property type="molecule type" value="Genomic_DNA"/>
</dbReference>
<feature type="compositionally biased region" description="Basic and acidic residues" evidence="1">
    <location>
        <begin position="17"/>
        <end position="52"/>
    </location>
</feature>
<gene>
    <name evidence="2" type="ORF">L484_019088</name>
</gene>
<sequence length="67" mass="8224">MFWPRDDKPVQLQIEPYSDKASLKPEERREREKMMGVRREREDDGREEREMENLPCQFTNNYGDIFT</sequence>
<keyword evidence="3" id="KW-1185">Reference proteome</keyword>
<evidence type="ECO:0000313" key="2">
    <source>
        <dbReference type="EMBL" id="EXC34491.1"/>
    </source>
</evidence>
<proteinExistence type="predicted"/>
<name>W9SJ66_9ROSA</name>
<reference evidence="3" key="1">
    <citation type="submission" date="2013-01" db="EMBL/GenBank/DDBJ databases">
        <title>Draft Genome Sequence of a Mulberry Tree, Morus notabilis C.K. Schneid.</title>
        <authorList>
            <person name="He N."/>
            <person name="Zhao S."/>
        </authorList>
    </citation>
    <scope>NUCLEOTIDE SEQUENCE</scope>
</reference>
<feature type="region of interest" description="Disordered" evidence="1">
    <location>
        <begin position="17"/>
        <end position="67"/>
    </location>
</feature>
<dbReference type="AlphaFoldDB" id="W9SJ66"/>
<accession>W9SJ66</accession>
<evidence type="ECO:0000256" key="1">
    <source>
        <dbReference type="SAM" id="MobiDB-lite"/>
    </source>
</evidence>
<evidence type="ECO:0000313" key="3">
    <source>
        <dbReference type="Proteomes" id="UP000030645"/>
    </source>
</evidence>
<dbReference type="Proteomes" id="UP000030645">
    <property type="component" value="Unassembled WGS sequence"/>
</dbReference>
<organism evidence="2 3">
    <name type="scientific">Morus notabilis</name>
    <dbReference type="NCBI Taxonomy" id="981085"/>
    <lineage>
        <taxon>Eukaryota</taxon>
        <taxon>Viridiplantae</taxon>
        <taxon>Streptophyta</taxon>
        <taxon>Embryophyta</taxon>
        <taxon>Tracheophyta</taxon>
        <taxon>Spermatophyta</taxon>
        <taxon>Magnoliopsida</taxon>
        <taxon>eudicotyledons</taxon>
        <taxon>Gunneridae</taxon>
        <taxon>Pentapetalae</taxon>
        <taxon>rosids</taxon>
        <taxon>fabids</taxon>
        <taxon>Rosales</taxon>
        <taxon>Moraceae</taxon>
        <taxon>Moreae</taxon>
        <taxon>Morus</taxon>
    </lineage>
</organism>